<organism evidence="2 3">
    <name type="scientific">Pasteurella testudinis DSM 23072</name>
    <dbReference type="NCBI Taxonomy" id="1122938"/>
    <lineage>
        <taxon>Bacteria</taxon>
        <taxon>Pseudomonadati</taxon>
        <taxon>Pseudomonadota</taxon>
        <taxon>Gammaproteobacteria</taxon>
        <taxon>Pasteurellales</taxon>
        <taxon>Pasteurellaceae</taxon>
        <taxon>Pasteurella</taxon>
    </lineage>
</organism>
<accession>A0A1W1UUG8</accession>
<dbReference type="Proteomes" id="UP000192408">
    <property type="component" value="Unassembled WGS sequence"/>
</dbReference>
<reference evidence="3" key="1">
    <citation type="submission" date="2017-04" db="EMBL/GenBank/DDBJ databases">
        <authorList>
            <person name="Varghese N."/>
            <person name="Submissions S."/>
        </authorList>
    </citation>
    <scope>NUCLEOTIDE SEQUENCE [LARGE SCALE GENOMIC DNA]</scope>
    <source>
        <strain evidence="3">DSM 23072</strain>
    </source>
</reference>
<evidence type="ECO:0000313" key="2">
    <source>
        <dbReference type="EMBL" id="SMB84798.1"/>
    </source>
</evidence>
<keyword evidence="3" id="KW-1185">Reference proteome</keyword>
<sequence length="176" mass="21467">MNKIKYFWNYLFYFAWRLHCKIGFILIERPLMYLLESILKFMPMSKHNAATRYRSRREVLDDMETGFNIRFVFKYFLTLTWAIVVSVFSYIIVYLGITINNPHSLTVHFIVTILISHLINIKLLGWYNNGYITYFKDFKKRTNNTLGYFSIILFYFLTFSFCLFTLYFHTEFDFLR</sequence>
<evidence type="ECO:0000313" key="3">
    <source>
        <dbReference type="Proteomes" id="UP000192408"/>
    </source>
</evidence>
<name>A0A1W1UUG8_9PAST</name>
<dbReference type="AlphaFoldDB" id="A0A1W1UUG8"/>
<gene>
    <name evidence="2" type="ORF">SAMN05660772_02348</name>
</gene>
<dbReference type="EMBL" id="FWWV01000016">
    <property type="protein sequence ID" value="SMB84798.1"/>
    <property type="molecule type" value="Genomic_DNA"/>
</dbReference>
<feature type="transmembrane region" description="Helical" evidence="1">
    <location>
        <begin position="105"/>
        <end position="125"/>
    </location>
</feature>
<keyword evidence="1" id="KW-1133">Transmembrane helix</keyword>
<evidence type="ECO:0000256" key="1">
    <source>
        <dbReference type="SAM" id="Phobius"/>
    </source>
</evidence>
<feature type="transmembrane region" description="Helical" evidence="1">
    <location>
        <begin position="146"/>
        <end position="168"/>
    </location>
</feature>
<feature type="transmembrane region" description="Helical" evidence="1">
    <location>
        <begin position="75"/>
        <end position="99"/>
    </location>
</feature>
<keyword evidence="1" id="KW-0472">Membrane</keyword>
<proteinExistence type="predicted"/>
<protein>
    <submittedName>
        <fullName evidence="2">Uncharacterized protein</fullName>
    </submittedName>
</protein>
<keyword evidence="1" id="KW-0812">Transmembrane</keyword>